<dbReference type="AlphaFoldDB" id="F2D385"/>
<reference evidence="1" key="1">
    <citation type="journal article" date="2011" name="Plant Physiol.">
        <title>Comprehensive sequence analysis of 24,783 barley full-length cDNAs derived from 12 clone libraries.</title>
        <authorList>
            <person name="Matsumoto T."/>
            <person name="Tanaka T."/>
            <person name="Sakai H."/>
            <person name="Amano N."/>
            <person name="Kanamori H."/>
            <person name="Kurita K."/>
            <person name="Kikuta A."/>
            <person name="Kamiya K."/>
            <person name="Yamamoto M."/>
            <person name="Ikawa H."/>
            <person name="Fujii N."/>
            <person name="Hori K."/>
            <person name="Itoh T."/>
            <person name="Sato K."/>
        </authorList>
    </citation>
    <scope>NUCLEOTIDE SEQUENCE</scope>
    <source>
        <tissue evidence="1">Shoot</tissue>
    </source>
</reference>
<name>F2D385_HORVV</name>
<proteinExistence type="evidence at transcript level"/>
<dbReference type="EMBL" id="AK358342">
    <property type="protein sequence ID" value="BAJ89556.1"/>
    <property type="molecule type" value="mRNA"/>
</dbReference>
<organism evidence="1">
    <name type="scientific">Hordeum vulgare subsp. vulgare</name>
    <name type="common">Domesticated barley</name>
    <dbReference type="NCBI Taxonomy" id="112509"/>
    <lineage>
        <taxon>Eukaryota</taxon>
        <taxon>Viridiplantae</taxon>
        <taxon>Streptophyta</taxon>
        <taxon>Embryophyta</taxon>
        <taxon>Tracheophyta</taxon>
        <taxon>Spermatophyta</taxon>
        <taxon>Magnoliopsida</taxon>
        <taxon>Liliopsida</taxon>
        <taxon>Poales</taxon>
        <taxon>Poaceae</taxon>
        <taxon>BOP clade</taxon>
        <taxon>Pooideae</taxon>
        <taxon>Triticodae</taxon>
        <taxon>Triticeae</taxon>
        <taxon>Hordeinae</taxon>
        <taxon>Hordeum</taxon>
    </lineage>
</organism>
<accession>F2D385</accession>
<protein>
    <submittedName>
        <fullName evidence="1">Predicted protein</fullName>
    </submittedName>
</protein>
<evidence type="ECO:0000313" key="1">
    <source>
        <dbReference type="EMBL" id="BAJ89556.1"/>
    </source>
</evidence>
<sequence length="330" mass="37351">MLFTTFRSTKTIDQLFYCILYRFLHSVQKLYNILLHIVTNLQCSETTRRGAWLALFTQSIQRLLCLNLELDGGCYKSTRRTVTPATDDNRVRGRWSWKPTNERTVHDALLVLPEGHHDLPVQRFQDRLQRVENLEFLPDDGPASGSQDPVHLDQNGNGFLASTLWKPYITKHCRVSGACTGTTFMTQTFSDDKAAANLQDNKHITKRNSAYILGNGNSERRAYPPYTAFISSTFRILVQLIPKPSRYDFSTTAFQWLWSADTLVCRSPSQSGKVSSLLGHSSGHSLPLSSIPTGALCRQCLIGVYLQRKTNISALQAKQTLLYMIIQETL</sequence>